<name>A0A1B6ISX5_9HEMI</name>
<feature type="non-terminal residue" evidence="1">
    <location>
        <position position="1"/>
    </location>
</feature>
<sequence>LRSIQIVKKKTKNSKLVREKYSRVSTNSVKDNNRPTAQRTDVIIPSKMHTRNYFTIENKTNLAFNYLWKRYASTLNISKKTIVTTNSKRNSQMKNNHDIPKHYHKKSKALTNAKKEGHNIELQANKTKIQNKDLLKKNETIQKKPITIKSIQDPSLIKLKEIKSDGDTKTISHTNLFIPKNNSLPLNGSQSVNKQCDIEILYKRQHKDKVYSEDSRGKKIQTEIIPKSSFQYDNSNNFTNSQFNIASTNSKLSSQNIKTNVQSARVKKVPAQERFEVNTVRSSSEISPSLGRKRTETTASIVKGNLKSPQSRNLYNHRHKSFTQLQQIQRKTEELPAIEQKFSERLLSKSQALSDEFNKNSKIQITSAKSDSSIKKKINNSEYSEANSKDLLKLNLGRDENISNKSLKWKSKIARLNDWTADDIAEEITTRKTQHIGKIQARKRTSIKSNISEIEHSVNTVKPGINRGNAHKNMEQIPINQSYQNGSKNLLEETTNNKKIFLSPEKNRPNDSETRMKFDKKEDGATYKTTLLRNDEKIINTSTAANSHSNSEISTKIKINSNENNTNDSIATLKSEACKERRTNIDEKTSTGRIPLNITGTSINKKILIKRDEFKRNTPNIDNFKTNNLEKITIKPSQPKEEKNDAFKGTVNKNNTISSLHDKMSTENIQPIDKTNFTNENKLKTKSSDQMINKTSPRIITSQSSHILDTLLKPVNKKSVDIPYRTLKNKQLEMSLSKPKKEEYEYLNKMVDYDMNKRSINLRKGSDVNKKIIITDNSNKSLSRDALKNFEPIKGFKETQENNQTNTRGIIAPNLKKPVQNSPRDQLHYTIKPILLEESKRFSLTNDEIKKLGSKVSSSGYKNLISSKINRNVQNTIMYQSERNLNAKHALNIYTKQNQQPTEKHRYLAEFPLKMNLPNQKLEGNSTSAKSDTSLSNTNMEILKKESIKVRNYKTFNTNQTRSDKVKSWRPQRSDTMIGGFQKETIHMNA</sequence>
<organism evidence="1">
    <name type="scientific">Homalodisca liturata</name>
    <dbReference type="NCBI Taxonomy" id="320908"/>
    <lineage>
        <taxon>Eukaryota</taxon>
        <taxon>Metazoa</taxon>
        <taxon>Ecdysozoa</taxon>
        <taxon>Arthropoda</taxon>
        <taxon>Hexapoda</taxon>
        <taxon>Insecta</taxon>
        <taxon>Pterygota</taxon>
        <taxon>Neoptera</taxon>
        <taxon>Paraneoptera</taxon>
        <taxon>Hemiptera</taxon>
        <taxon>Auchenorrhyncha</taxon>
        <taxon>Membracoidea</taxon>
        <taxon>Cicadellidae</taxon>
        <taxon>Cicadellinae</taxon>
        <taxon>Proconiini</taxon>
        <taxon>Homalodisca</taxon>
    </lineage>
</organism>
<dbReference type="AlphaFoldDB" id="A0A1B6ISX5"/>
<protein>
    <submittedName>
        <fullName evidence="1">Uncharacterized protein</fullName>
    </submittedName>
</protein>
<gene>
    <name evidence="1" type="ORF">g.43893</name>
</gene>
<reference evidence="1" key="1">
    <citation type="submission" date="2015-11" db="EMBL/GenBank/DDBJ databases">
        <title>De novo transcriptome assembly of four potential Pierce s Disease insect vectors from Arizona vineyards.</title>
        <authorList>
            <person name="Tassone E.E."/>
        </authorList>
    </citation>
    <scope>NUCLEOTIDE SEQUENCE</scope>
</reference>
<proteinExistence type="predicted"/>
<evidence type="ECO:0000313" key="1">
    <source>
        <dbReference type="EMBL" id="JAS90036.1"/>
    </source>
</evidence>
<accession>A0A1B6ISX5</accession>
<dbReference type="EMBL" id="GECU01017670">
    <property type="protein sequence ID" value="JAS90036.1"/>
    <property type="molecule type" value="Transcribed_RNA"/>
</dbReference>